<dbReference type="PANTHER" id="PTHR36182">
    <property type="entry name" value="PROTEIN, PUTATIVE (AFU_ORTHOLOGUE AFUA_6G10930)-RELATED"/>
    <property type="match status" value="1"/>
</dbReference>
<dbReference type="Proteomes" id="UP001447188">
    <property type="component" value="Unassembled WGS sequence"/>
</dbReference>
<accession>A0ABR3GVZ2</accession>
<proteinExistence type="predicted"/>
<evidence type="ECO:0008006" key="4">
    <source>
        <dbReference type="Google" id="ProtNLM"/>
    </source>
</evidence>
<evidence type="ECO:0000313" key="2">
    <source>
        <dbReference type="EMBL" id="KAL0640115.1"/>
    </source>
</evidence>
<reference evidence="2 3" key="1">
    <citation type="submission" date="2024-02" db="EMBL/GenBank/DDBJ databases">
        <title>Discinaceae phylogenomics.</title>
        <authorList>
            <person name="Dirks A.C."/>
            <person name="James T.Y."/>
        </authorList>
    </citation>
    <scope>NUCLEOTIDE SEQUENCE [LARGE SCALE GENOMIC DNA]</scope>
    <source>
        <strain evidence="2 3">ACD0624</strain>
    </source>
</reference>
<protein>
    <recommendedName>
        <fullName evidence="4">Lytic polysaccharide monooxygenase</fullName>
    </recommendedName>
</protein>
<keyword evidence="3" id="KW-1185">Reference proteome</keyword>
<dbReference type="EMBL" id="JBBBZM010000006">
    <property type="protein sequence ID" value="KAL0640115.1"/>
    <property type="molecule type" value="Genomic_DNA"/>
</dbReference>
<name>A0ABR3GVZ2_9PEZI</name>
<feature type="signal peptide" evidence="1">
    <location>
        <begin position="1"/>
        <end position="20"/>
    </location>
</feature>
<dbReference type="Gene3D" id="2.70.50.70">
    <property type="match status" value="1"/>
</dbReference>
<gene>
    <name evidence="2" type="ORF">Q9L58_000943</name>
</gene>
<evidence type="ECO:0000313" key="3">
    <source>
        <dbReference type="Proteomes" id="UP001447188"/>
    </source>
</evidence>
<keyword evidence="1" id="KW-0732">Signal</keyword>
<comment type="caution">
    <text evidence="2">The sequence shown here is derived from an EMBL/GenBank/DDBJ whole genome shotgun (WGS) entry which is preliminary data.</text>
</comment>
<sequence length="329" mass="33972">MQLTLTTAFAISAFLPAISAHLIMSNPKQWTVPTVLGPTIDLDDGMQNPLKSDGSNYPCHGVPPEGSVATYQPGSTQPLQLIGSAVHGGGSGQMSITYDTNPTKSTRWGVMTSWEGNHPIQAAGNLDPDAAHVLPLLSFKVPADLPAGKAVVAWTWFNRLGNREMYMQCATVTIGGSQTSKAGFNALPDLLRANTNNGCTVPEGVVAIKYKNPGPQVIGTGTTTIACDNTAPGTGTGSSPPVVTTAAPTRSTSFISLTTLGVPRLAAPSAAAGACAEGTIICTSTTAWSICAGGNAVPMGNVAAGTKCVAGQITKRDNRLTHERRRHHA</sequence>
<dbReference type="PANTHER" id="PTHR36182:SF2">
    <property type="entry name" value="LYTIC POLYSACCHARIDE MONOOXYGENASE"/>
    <property type="match status" value="1"/>
</dbReference>
<organism evidence="2 3">
    <name type="scientific">Discina gigas</name>
    <dbReference type="NCBI Taxonomy" id="1032678"/>
    <lineage>
        <taxon>Eukaryota</taxon>
        <taxon>Fungi</taxon>
        <taxon>Dikarya</taxon>
        <taxon>Ascomycota</taxon>
        <taxon>Pezizomycotina</taxon>
        <taxon>Pezizomycetes</taxon>
        <taxon>Pezizales</taxon>
        <taxon>Discinaceae</taxon>
        <taxon>Discina</taxon>
    </lineage>
</organism>
<feature type="chain" id="PRO_5045477409" description="Lytic polysaccharide monooxygenase" evidence="1">
    <location>
        <begin position="21"/>
        <end position="329"/>
    </location>
</feature>
<evidence type="ECO:0000256" key="1">
    <source>
        <dbReference type="SAM" id="SignalP"/>
    </source>
</evidence>